<dbReference type="InterPro" id="IPR000683">
    <property type="entry name" value="Gfo/Idh/MocA-like_OxRdtase_N"/>
</dbReference>
<sequence length="383" mass="40766">MNGPLRAVVSGAGMIGAVHAAAIRASGAELAGVVASTPERSARFADEWNVAGRYRDFEAVLADDTVSVVHVCTPNALHIGQAEAALRAGKHVICEKPLATSAADAQRLTSLARETGLVLAVPFVYRYHPLVRELRDRRLRGEFGAWQLLHGSYLQDWMLSEEAMSWRVDPADGGPSRAFADIGSHWCDLVEWVAGVRFTELTARLGTTVPIRPAGTGAGFATRGGGPRVRVRTEDVATVLLRTDGGALATLTVSQVSAGRKNRLWFELDGARGSAVFDQENPETVWLGAPDGARVLFRDPDQGSAEQRRLSRLPAGHAQGYAECFNSFVADAYAAIRGEAPEGLPTGADGVRSARIVEAVLTSSASLAWTDVDPTETALEATA</sequence>
<dbReference type="SUPFAM" id="SSF51735">
    <property type="entry name" value="NAD(P)-binding Rossmann-fold domains"/>
    <property type="match status" value="1"/>
</dbReference>
<dbReference type="EMBL" id="BAAALR010000047">
    <property type="protein sequence ID" value="GAA1695911.1"/>
    <property type="molecule type" value="Genomic_DNA"/>
</dbReference>
<evidence type="ECO:0000259" key="3">
    <source>
        <dbReference type="Pfam" id="PF22725"/>
    </source>
</evidence>
<keyword evidence="5" id="KW-1185">Reference proteome</keyword>
<dbReference type="InterPro" id="IPR055170">
    <property type="entry name" value="GFO_IDH_MocA-like_dom"/>
</dbReference>
<dbReference type="Pfam" id="PF22725">
    <property type="entry name" value="GFO_IDH_MocA_C3"/>
    <property type="match status" value="1"/>
</dbReference>
<dbReference type="Gene3D" id="3.40.50.720">
    <property type="entry name" value="NAD(P)-binding Rossmann-like Domain"/>
    <property type="match status" value="1"/>
</dbReference>
<feature type="domain" description="GFO/IDH/MocA-like oxidoreductase" evidence="3">
    <location>
        <begin position="132"/>
        <end position="275"/>
    </location>
</feature>
<keyword evidence="1" id="KW-0560">Oxidoreductase</keyword>
<evidence type="ECO:0000259" key="2">
    <source>
        <dbReference type="Pfam" id="PF01408"/>
    </source>
</evidence>
<dbReference type="Gene3D" id="3.30.360.10">
    <property type="entry name" value="Dihydrodipicolinate Reductase, domain 2"/>
    <property type="match status" value="1"/>
</dbReference>
<dbReference type="InterPro" id="IPR036291">
    <property type="entry name" value="NAD(P)-bd_dom_sf"/>
</dbReference>
<dbReference type="SUPFAM" id="SSF55347">
    <property type="entry name" value="Glyceraldehyde-3-phosphate dehydrogenase-like, C-terminal domain"/>
    <property type="match status" value="1"/>
</dbReference>
<dbReference type="Pfam" id="PF01408">
    <property type="entry name" value="GFO_IDH_MocA"/>
    <property type="match status" value="1"/>
</dbReference>
<comment type="caution">
    <text evidence="4">The sequence shown here is derived from an EMBL/GenBank/DDBJ whole genome shotgun (WGS) entry which is preliminary data.</text>
</comment>
<proteinExistence type="predicted"/>
<protein>
    <submittedName>
        <fullName evidence="4">Gfo/Idh/MocA family oxidoreductase</fullName>
    </submittedName>
</protein>
<dbReference type="PANTHER" id="PTHR43818:SF11">
    <property type="entry name" value="BCDNA.GH03377"/>
    <property type="match status" value="1"/>
</dbReference>
<dbReference type="Proteomes" id="UP001499947">
    <property type="component" value="Unassembled WGS sequence"/>
</dbReference>
<dbReference type="RefSeq" id="WP_211121659.1">
    <property type="nucleotide sequence ID" value="NZ_BAAALR010000047.1"/>
</dbReference>
<organism evidence="4 5">
    <name type="scientific">Streptomyces yatensis</name>
    <dbReference type="NCBI Taxonomy" id="155177"/>
    <lineage>
        <taxon>Bacteria</taxon>
        <taxon>Bacillati</taxon>
        <taxon>Actinomycetota</taxon>
        <taxon>Actinomycetes</taxon>
        <taxon>Kitasatosporales</taxon>
        <taxon>Streptomycetaceae</taxon>
        <taxon>Streptomyces</taxon>
        <taxon>Streptomyces violaceusniger group</taxon>
    </lineage>
</organism>
<gene>
    <name evidence="4" type="ORF">GCM10009680_39970</name>
</gene>
<dbReference type="PANTHER" id="PTHR43818">
    <property type="entry name" value="BCDNA.GH03377"/>
    <property type="match status" value="1"/>
</dbReference>
<name>A0ABP4TY76_9ACTN</name>
<evidence type="ECO:0000313" key="4">
    <source>
        <dbReference type="EMBL" id="GAA1695911.1"/>
    </source>
</evidence>
<evidence type="ECO:0000256" key="1">
    <source>
        <dbReference type="ARBA" id="ARBA00023002"/>
    </source>
</evidence>
<accession>A0ABP4TY76</accession>
<feature type="domain" description="Gfo/Idh/MocA-like oxidoreductase N-terminal" evidence="2">
    <location>
        <begin position="6"/>
        <end position="121"/>
    </location>
</feature>
<dbReference type="InterPro" id="IPR050463">
    <property type="entry name" value="Gfo/Idh/MocA_oxidrdct_glycsds"/>
</dbReference>
<evidence type="ECO:0000313" key="5">
    <source>
        <dbReference type="Proteomes" id="UP001499947"/>
    </source>
</evidence>
<reference evidence="5" key="1">
    <citation type="journal article" date="2019" name="Int. J. Syst. Evol. Microbiol.">
        <title>The Global Catalogue of Microorganisms (GCM) 10K type strain sequencing project: providing services to taxonomists for standard genome sequencing and annotation.</title>
        <authorList>
            <consortium name="The Broad Institute Genomics Platform"/>
            <consortium name="The Broad Institute Genome Sequencing Center for Infectious Disease"/>
            <person name="Wu L."/>
            <person name="Ma J."/>
        </authorList>
    </citation>
    <scope>NUCLEOTIDE SEQUENCE [LARGE SCALE GENOMIC DNA]</scope>
    <source>
        <strain evidence="5">JCM 13244</strain>
    </source>
</reference>